<dbReference type="EnsemblMetazoa" id="ASTEI06175-RA">
    <property type="protein sequence ID" value="ASTEI06175-PA"/>
    <property type="gene ID" value="ASTEI06175"/>
</dbReference>
<dbReference type="VEuPathDB" id="VectorBase:ASTEI06175"/>
<dbReference type="AlphaFoldDB" id="A0A182YCI9"/>
<evidence type="ECO:0000313" key="3">
    <source>
        <dbReference type="Proteomes" id="UP000076408"/>
    </source>
</evidence>
<organism evidence="2 3">
    <name type="scientific">Anopheles stephensi</name>
    <name type="common">Indo-Pakistan malaria mosquito</name>
    <dbReference type="NCBI Taxonomy" id="30069"/>
    <lineage>
        <taxon>Eukaryota</taxon>
        <taxon>Metazoa</taxon>
        <taxon>Ecdysozoa</taxon>
        <taxon>Arthropoda</taxon>
        <taxon>Hexapoda</taxon>
        <taxon>Insecta</taxon>
        <taxon>Pterygota</taxon>
        <taxon>Neoptera</taxon>
        <taxon>Endopterygota</taxon>
        <taxon>Diptera</taxon>
        <taxon>Nematocera</taxon>
        <taxon>Culicoidea</taxon>
        <taxon>Culicidae</taxon>
        <taxon>Anophelinae</taxon>
        <taxon>Anopheles</taxon>
    </lineage>
</organism>
<accession>A0A182YCI9</accession>
<dbReference type="InterPro" id="IPR031756">
    <property type="entry name" value="BGBP_N"/>
</dbReference>
<sequence length="293" mass="33322">MRLGVILLFLAVTTVVVAGVRVRNDRHRIEVCRKFNRQIEIFRPQGLTVRQSVWRSLRSLDLELYVNQAFRERPSCDVCANVTVTGRARNPLIIHNRTVIIRPGDTVQYSVTKRYRRGRPKRFSCEFTVNGDLMKLLTITSSPRSCPAGVPTRPSRNYEEEQKLLWNIITDSKIYCDAAELTNLLVLHQDSARLVSEADIKDHLVKRLRTLVPSLSWDEIVEDVRRSQGMYFFGVKSILLKREILQMIRGSTVESIITDFDKLDLSAVRNTDGSGDGGSGSEDYVDYGSGLAF</sequence>
<evidence type="ECO:0000259" key="1">
    <source>
        <dbReference type="Pfam" id="PF15886"/>
    </source>
</evidence>
<proteinExistence type="predicted"/>
<dbReference type="Proteomes" id="UP000076408">
    <property type="component" value="Unassembled WGS sequence"/>
</dbReference>
<feature type="domain" description="CBM39" evidence="1">
    <location>
        <begin position="38"/>
        <end position="130"/>
    </location>
</feature>
<dbReference type="RefSeq" id="XP_035917466.1">
    <property type="nucleotide sequence ID" value="XM_036061573.1"/>
</dbReference>
<evidence type="ECO:0000313" key="2">
    <source>
        <dbReference type="EnsemblMetazoa" id="ASTEI06175-PA"/>
    </source>
</evidence>
<protein>
    <recommendedName>
        <fullName evidence="1">CBM39 domain-containing protein</fullName>
    </recommendedName>
</protein>
<dbReference type="InterPro" id="IPR043030">
    <property type="entry name" value="BGBP_N_sf"/>
</dbReference>
<dbReference type="VEuPathDB" id="VectorBase:ASTE003885"/>
<dbReference type="Pfam" id="PF15886">
    <property type="entry name" value="CBM39"/>
    <property type="match status" value="1"/>
</dbReference>
<keyword evidence="3" id="KW-1185">Reference proteome</keyword>
<dbReference type="OrthoDB" id="7741846at2759"/>
<dbReference type="GO" id="GO:0030246">
    <property type="term" value="F:carbohydrate binding"/>
    <property type="evidence" value="ECO:0007669"/>
    <property type="project" value="InterPro"/>
</dbReference>
<dbReference type="OMA" id="LCANATM"/>
<dbReference type="Gene3D" id="2.60.40.2140">
    <property type="entry name" value="Beta-1,3-glucan-recognition protein, N-terminal domain"/>
    <property type="match status" value="1"/>
</dbReference>
<dbReference type="VEuPathDB" id="VectorBase:ASTEI20_039258"/>
<name>A0A182YCI9_ANOST</name>
<dbReference type="KEGG" id="aste:118514572"/>
<reference evidence="3" key="1">
    <citation type="journal article" date="2014" name="Genome Biol.">
        <title>Genome analysis of a major urban malaria vector mosquito, Anopheles stephensi.</title>
        <authorList>
            <person name="Jiang X."/>
            <person name="Peery A."/>
            <person name="Hall A.B."/>
            <person name="Sharma A."/>
            <person name="Chen X.G."/>
            <person name="Waterhouse R.M."/>
            <person name="Komissarov A."/>
            <person name="Riehle M.M."/>
            <person name="Shouche Y."/>
            <person name="Sharakhova M.V."/>
            <person name="Lawson D."/>
            <person name="Pakpour N."/>
            <person name="Arensburger P."/>
            <person name="Davidson V.L."/>
            <person name="Eiglmeier K."/>
            <person name="Emrich S."/>
            <person name="George P."/>
            <person name="Kennedy R.C."/>
            <person name="Mane S.P."/>
            <person name="Maslen G."/>
            <person name="Oringanje C."/>
            <person name="Qi Y."/>
            <person name="Settlage R."/>
            <person name="Tojo M."/>
            <person name="Tubio J.M."/>
            <person name="Unger M.F."/>
            <person name="Wang B."/>
            <person name="Vernick K.D."/>
            <person name="Ribeiro J.M."/>
            <person name="James A.A."/>
            <person name="Michel K."/>
            <person name="Riehle M.A."/>
            <person name="Luckhart S."/>
            <person name="Sharakhov I.V."/>
            <person name="Tu Z."/>
        </authorList>
    </citation>
    <scope>NUCLEOTIDE SEQUENCE [LARGE SCALE GENOMIC DNA]</scope>
    <source>
        <strain evidence="3">Indian</strain>
    </source>
</reference>
<reference evidence="2" key="2">
    <citation type="submission" date="2020-05" db="UniProtKB">
        <authorList>
            <consortium name="EnsemblMetazoa"/>
        </authorList>
    </citation>
    <scope>IDENTIFICATION</scope>
    <source>
        <strain evidence="2">Indian</strain>
    </source>
</reference>
<dbReference type="GeneID" id="118514572"/>